<keyword evidence="6" id="KW-1185">Reference proteome</keyword>
<keyword evidence="3" id="KW-0804">Transcription</keyword>
<reference evidence="5 6" key="1">
    <citation type="submission" date="2016-10" db="EMBL/GenBank/DDBJ databases">
        <authorList>
            <person name="de Groot N.N."/>
        </authorList>
    </citation>
    <scope>NUCLEOTIDE SEQUENCE [LARGE SCALE GENOMIC DNA]</scope>
    <source>
        <strain evidence="5 6">47C3B</strain>
    </source>
</reference>
<dbReference type="SUPFAM" id="SSF46689">
    <property type="entry name" value="Homeodomain-like"/>
    <property type="match status" value="1"/>
</dbReference>
<evidence type="ECO:0000256" key="2">
    <source>
        <dbReference type="ARBA" id="ARBA00023125"/>
    </source>
</evidence>
<evidence type="ECO:0000256" key="3">
    <source>
        <dbReference type="ARBA" id="ARBA00023163"/>
    </source>
</evidence>
<dbReference type="GO" id="GO:0003700">
    <property type="term" value="F:DNA-binding transcription factor activity"/>
    <property type="evidence" value="ECO:0007669"/>
    <property type="project" value="InterPro"/>
</dbReference>
<dbReference type="Proteomes" id="UP000199072">
    <property type="component" value="Unassembled WGS sequence"/>
</dbReference>
<dbReference type="InterPro" id="IPR009057">
    <property type="entry name" value="Homeodomain-like_sf"/>
</dbReference>
<dbReference type="STRING" id="1391627.SAMN05216464_1331"/>
<dbReference type="AlphaFoldDB" id="A0A1G7P1Y6"/>
<dbReference type="PANTHER" id="PTHR43280">
    <property type="entry name" value="ARAC-FAMILY TRANSCRIPTIONAL REGULATOR"/>
    <property type="match status" value="1"/>
</dbReference>
<feature type="domain" description="HTH araC/xylS-type" evidence="4">
    <location>
        <begin position="5"/>
        <end position="105"/>
    </location>
</feature>
<dbReference type="SMART" id="SM00342">
    <property type="entry name" value="HTH_ARAC"/>
    <property type="match status" value="1"/>
</dbReference>
<dbReference type="RefSeq" id="WP_143014298.1">
    <property type="nucleotide sequence ID" value="NZ_FNAI01000033.1"/>
</dbReference>
<feature type="non-terminal residue" evidence="5">
    <location>
        <position position="1"/>
    </location>
</feature>
<proteinExistence type="predicted"/>
<dbReference type="PROSITE" id="PS01124">
    <property type="entry name" value="HTH_ARAC_FAMILY_2"/>
    <property type="match status" value="1"/>
</dbReference>
<dbReference type="PRINTS" id="PR00032">
    <property type="entry name" value="HTHARAC"/>
</dbReference>
<keyword evidence="1" id="KW-0805">Transcription regulation</keyword>
<dbReference type="PANTHER" id="PTHR43280:SF2">
    <property type="entry name" value="HTH-TYPE TRANSCRIPTIONAL REGULATOR EXSA"/>
    <property type="match status" value="1"/>
</dbReference>
<evidence type="ECO:0000259" key="4">
    <source>
        <dbReference type="PROSITE" id="PS01124"/>
    </source>
</evidence>
<gene>
    <name evidence="5" type="ORF">SAMN05216464_1331</name>
</gene>
<dbReference type="Gene3D" id="1.10.10.60">
    <property type="entry name" value="Homeodomain-like"/>
    <property type="match status" value="1"/>
</dbReference>
<dbReference type="Pfam" id="PF12833">
    <property type="entry name" value="HTH_18"/>
    <property type="match status" value="1"/>
</dbReference>
<dbReference type="GO" id="GO:0043565">
    <property type="term" value="F:sequence-specific DNA binding"/>
    <property type="evidence" value="ECO:0007669"/>
    <property type="project" value="InterPro"/>
</dbReference>
<organism evidence="5 6">
    <name type="scientific">Mucilaginibacter pineti</name>
    <dbReference type="NCBI Taxonomy" id="1391627"/>
    <lineage>
        <taxon>Bacteria</taxon>
        <taxon>Pseudomonadati</taxon>
        <taxon>Bacteroidota</taxon>
        <taxon>Sphingobacteriia</taxon>
        <taxon>Sphingobacteriales</taxon>
        <taxon>Sphingobacteriaceae</taxon>
        <taxon>Mucilaginibacter</taxon>
    </lineage>
</organism>
<keyword evidence="2" id="KW-0238">DNA-binding</keyword>
<evidence type="ECO:0000313" key="5">
    <source>
        <dbReference type="EMBL" id="SDF80315.1"/>
    </source>
</evidence>
<dbReference type="OrthoDB" id="799767at2"/>
<sequence length="106" mass="12481">ETDAKRLADYFKLNYATEKVNRLANISSELNLSEWKIIKLSKTLFNRSPHQYVMYLRMDTAQKLIRQTTMSIKDIALTIGFDNKAYFSNAFHKYYGMSPAEFRKKV</sequence>
<protein>
    <submittedName>
        <fullName evidence="5">AraC family transcriptional regulator</fullName>
    </submittedName>
</protein>
<evidence type="ECO:0000313" key="6">
    <source>
        <dbReference type="Proteomes" id="UP000199072"/>
    </source>
</evidence>
<accession>A0A1G7P1Y6</accession>
<dbReference type="EMBL" id="FNAI01000033">
    <property type="protein sequence ID" value="SDF80315.1"/>
    <property type="molecule type" value="Genomic_DNA"/>
</dbReference>
<dbReference type="InterPro" id="IPR020449">
    <property type="entry name" value="Tscrpt_reg_AraC-type_HTH"/>
</dbReference>
<dbReference type="InterPro" id="IPR018060">
    <property type="entry name" value="HTH_AraC"/>
</dbReference>
<evidence type="ECO:0000256" key="1">
    <source>
        <dbReference type="ARBA" id="ARBA00023015"/>
    </source>
</evidence>
<name>A0A1G7P1Y6_9SPHI</name>